<name>C4JEV0_UNCRE</name>
<gene>
    <name evidence="2" type="ORF">UREG_02260</name>
</gene>
<proteinExistence type="predicted"/>
<feature type="region of interest" description="Disordered" evidence="1">
    <location>
        <begin position="46"/>
        <end position="91"/>
    </location>
</feature>
<evidence type="ECO:0000313" key="2">
    <source>
        <dbReference type="EMBL" id="EEP77411.1"/>
    </source>
</evidence>
<keyword evidence="3" id="KW-1185">Reference proteome</keyword>
<evidence type="ECO:0000313" key="3">
    <source>
        <dbReference type="Proteomes" id="UP000002058"/>
    </source>
</evidence>
<reference evidence="3" key="1">
    <citation type="journal article" date="2009" name="Genome Res.">
        <title>Comparative genomic analyses of the human fungal pathogens Coccidioides and their relatives.</title>
        <authorList>
            <person name="Sharpton T.J."/>
            <person name="Stajich J.E."/>
            <person name="Rounsley S.D."/>
            <person name="Gardner M.J."/>
            <person name="Wortman J.R."/>
            <person name="Jordar V.S."/>
            <person name="Maiti R."/>
            <person name="Kodira C.D."/>
            <person name="Neafsey D.E."/>
            <person name="Zeng Q."/>
            <person name="Hung C.-Y."/>
            <person name="McMahan C."/>
            <person name="Muszewska A."/>
            <person name="Grynberg M."/>
            <person name="Mandel M.A."/>
            <person name="Kellner E.M."/>
            <person name="Barker B.M."/>
            <person name="Galgiani J.N."/>
            <person name="Orbach M.J."/>
            <person name="Kirkland T.N."/>
            <person name="Cole G.T."/>
            <person name="Henn M.R."/>
            <person name="Birren B.W."/>
            <person name="Taylor J.W."/>
        </authorList>
    </citation>
    <scope>NUCLEOTIDE SEQUENCE [LARGE SCALE GENOMIC DNA]</scope>
    <source>
        <strain evidence="3">UAMH 1704</strain>
    </source>
</reference>
<dbReference type="KEGG" id="ure:UREG_02260"/>
<dbReference type="VEuPathDB" id="FungiDB:UREG_02260"/>
<organism evidence="2 3">
    <name type="scientific">Uncinocarpus reesii (strain UAMH 1704)</name>
    <dbReference type="NCBI Taxonomy" id="336963"/>
    <lineage>
        <taxon>Eukaryota</taxon>
        <taxon>Fungi</taxon>
        <taxon>Dikarya</taxon>
        <taxon>Ascomycota</taxon>
        <taxon>Pezizomycotina</taxon>
        <taxon>Eurotiomycetes</taxon>
        <taxon>Eurotiomycetidae</taxon>
        <taxon>Onygenales</taxon>
        <taxon>Onygenaceae</taxon>
        <taxon>Uncinocarpus</taxon>
    </lineage>
</organism>
<protein>
    <submittedName>
        <fullName evidence="2">Uncharacterized protein</fullName>
    </submittedName>
</protein>
<dbReference type="Proteomes" id="UP000002058">
    <property type="component" value="Unassembled WGS sequence"/>
</dbReference>
<evidence type="ECO:0000256" key="1">
    <source>
        <dbReference type="SAM" id="MobiDB-lite"/>
    </source>
</evidence>
<dbReference type="AlphaFoldDB" id="C4JEV0"/>
<accession>C4JEV0</accession>
<dbReference type="HOGENOM" id="CLU_2428708_0_0_1"/>
<dbReference type="GeneID" id="8441538"/>
<dbReference type="InParanoid" id="C4JEV0"/>
<sequence>MHCVLRSSGLPSSWEPWSWSISTLAGTIFSAQGAWTAVDFVRPVGDSPSLTLHPSRQEDHNVAEPSSASNYNEETEGSRQRIKLDNNARAV</sequence>
<dbReference type="RefSeq" id="XP_002542744.1">
    <property type="nucleotide sequence ID" value="XM_002542698.1"/>
</dbReference>
<feature type="compositionally biased region" description="Basic and acidic residues" evidence="1">
    <location>
        <begin position="76"/>
        <end position="91"/>
    </location>
</feature>
<dbReference type="EMBL" id="CH476615">
    <property type="protein sequence ID" value="EEP77411.1"/>
    <property type="molecule type" value="Genomic_DNA"/>
</dbReference>